<dbReference type="Gene3D" id="2.60.120.10">
    <property type="entry name" value="Jelly Rolls"/>
    <property type="match status" value="1"/>
</dbReference>
<dbReference type="PANTHER" id="PTHR24567:SF74">
    <property type="entry name" value="HTH-TYPE TRANSCRIPTIONAL REGULATOR ARCR"/>
    <property type="match status" value="1"/>
</dbReference>
<protein>
    <recommendedName>
        <fullName evidence="4">Cyclic nucleotide-binding domain-containing protein</fullName>
    </recommendedName>
</protein>
<dbReference type="InterPro" id="IPR014710">
    <property type="entry name" value="RmlC-like_jellyroll"/>
</dbReference>
<dbReference type="NCBIfam" id="NF006901">
    <property type="entry name" value="PRK09392.1"/>
    <property type="match status" value="1"/>
</dbReference>
<dbReference type="SUPFAM" id="SSF46785">
    <property type="entry name" value="Winged helix' DNA-binding domain"/>
    <property type="match status" value="1"/>
</dbReference>
<dbReference type="InterPro" id="IPR036388">
    <property type="entry name" value="WH-like_DNA-bd_sf"/>
</dbReference>
<reference evidence="5 6" key="1">
    <citation type="submission" date="2017-07" db="EMBL/GenBank/DDBJ databases">
        <title>Elstera cyanobacteriorum sp. nov., a novel bacterium isolated from cyanobacterial aggregates in a eutrophic lake.</title>
        <authorList>
            <person name="Cai H."/>
        </authorList>
    </citation>
    <scope>NUCLEOTIDE SEQUENCE [LARGE SCALE GENOMIC DNA]</scope>
    <source>
        <strain evidence="5 6">TH019</strain>
    </source>
</reference>
<feature type="domain" description="Cyclic nucleotide-binding" evidence="4">
    <location>
        <begin position="15"/>
        <end position="117"/>
    </location>
</feature>
<evidence type="ECO:0000259" key="4">
    <source>
        <dbReference type="PROSITE" id="PS50042"/>
    </source>
</evidence>
<comment type="caution">
    <text evidence="5">The sequence shown here is derived from an EMBL/GenBank/DDBJ whole genome shotgun (WGS) entry which is preliminary data.</text>
</comment>
<keyword evidence="1" id="KW-0805">Transcription regulation</keyword>
<keyword evidence="6" id="KW-1185">Reference proteome</keyword>
<dbReference type="Gene3D" id="1.10.10.10">
    <property type="entry name" value="Winged helix-like DNA-binding domain superfamily/Winged helix DNA-binding domain"/>
    <property type="match status" value="1"/>
</dbReference>
<evidence type="ECO:0000313" key="5">
    <source>
        <dbReference type="EMBL" id="OYQ19259.1"/>
    </source>
</evidence>
<dbReference type="Pfam" id="PF00027">
    <property type="entry name" value="cNMP_binding"/>
    <property type="match status" value="1"/>
</dbReference>
<dbReference type="InterPro" id="IPR036390">
    <property type="entry name" value="WH_DNA-bd_sf"/>
</dbReference>
<sequence length="233" mass="26004">MMRAEEIDEMRLLALFKNVPDEHVDIMLRASFLQRFPAHVELVREGDPPDFLHVVVSGQVEVFSAYRDRETTVAVLEPGQSFIVAAVLLDRVYLKSARALSAARVLMIPAELVRRYFAEDAIFARSLAVELALAYRGVVRELKNQKLRSNLERLANWLIAHQAESGGASRITLPFDKKVLASRLGMAPEILSRSFAALLPYQVRVKGPEIEIGDLAALRTLAKPTSTIDDPTI</sequence>
<dbReference type="InterPro" id="IPR018490">
    <property type="entry name" value="cNMP-bd_dom_sf"/>
</dbReference>
<name>A0A255XQL8_9PROT</name>
<dbReference type="Pfam" id="PF13545">
    <property type="entry name" value="HTH_Crp_2"/>
    <property type="match status" value="1"/>
</dbReference>
<evidence type="ECO:0000256" key="1">
    <source>
        <dbReference type="ARBA" id="ARBA00023015"/>
    </source>
</evidence>
<accession>A0A255XQL8</accession>
<dbReference type="Proteomes" id="UP000216361">
    <property type="component" value="Unassembled WGS sequence"/>
</dbReference>
<dbReference type="InterPro" id="IPR050397">
    <property type="entry name" value="Env_Response_Regulators"/>
</dbReference>
<evidence type="ECO:0000313" key="6">
    <source>
        <dbReference type="Proteomes" id="UP000216361"/>
    </source>
</evidence>
<dbReference type="PANTHER" id="PTHR24567">
    <property type="entry name" value="CRP FAMILY TRANSCRIPTIONAL REGULATORY PROTEIN"/>
    <property type="match status" value="1"/>
</dbReference>
<dbReference type="AlphaFoldDB" id="A0A255XQL8"/>
<dbReference type="GO" id="GO:0003677">
    <property type="term" value="F:DNA binding"/>
    <property type="evidence" value="ECO:0007669"/>
    <property type="project" value="UniProtKB-KW"/>
</dbReference>
<organism evidence="5 6">
    <name type="scientific">Elstera cyanobacteriorum</name>
    <dbReference type="NCBI Taxonomy" id="2022747"/>
    <lineage>
        <taxon>Bacteria</taxon>
        <taxon>Pseudomonadati</taxon>
        <taxon>Pseudomonadota</taxon>
        <taxon>Alphaproteobacteria</taxon>
        <taxon>Rhodospirillales</taxon>
        <taxon>Rhodospirillaceae</taxon>
        <taxon>Elstera</taxon>
    </lineage>
</organism>
<dbReference type="SMART" id="SM00100">
    <property type="entry name" value="cNMP"/>
    <property type="match status" value="1"/>
</dbReference>
<dbReference type="InterPro" id="IPR000595">
    <property type="entry name" value="cNMP-bd_dom"/>
</dbReference>
<keyword evidence="2" id="KW-0238">DNA-binding</keyword>
<dbReference type="GO" id="GO:0005829">
    <property type="term" value="C:cytosol"/>
    <property type="evidence" value="ECO:0007669"/>
    <property type="project" value="TreeGrafter"/>
</dbReference>
<dbReference type="SUPFAM" id="SSF51206">
    <property type="entry name" value="cAMP-binding domain-like"/>
    <property type="match status" value="1"/>
</dbReference>
<gene>
    <name evidence="5" type="ORF">CHR90_07395</name>
</gene>
<dbReference type="OrthoDB" id="190787at2"/>
<proteinExistence type="predicted"/>
<dbReference type="PROSITE" id="PS50042">
    <property type="entry name" value="CNMP_BINDING_3"/>
    <property type="match status" value="1"/>
</dbReference>
<dbReference type="InterPro" id="IPR012318">
    <property type="entry name" value="HTH_CRP"/>
</dbReference>
<dbReference type="RefSeq" id="WP_094408363.1">
    <property type="nucleotide sequence ID" value="NZ_BMJZ01000004.1"/>
</dbReference>
<evidence type="ECO:0000256" key="3">
    <source>
        <dbReference type="ARBA" id="ARBA00023163"/>
    </source>
</evidence>
<dbReference type="CDD" id="cd00038">
    <property type="entry name" value="CAP_ED"/>
    <property type="match status" value="1"/>
</dbReference>
<dbReference type="EMBL" id="NOXS01000031">
    <property type="protein sequence ID" value="OYQ19259.1"/>
    <property type="molecule type" value="Genomic_DNA"/>
</dbReference>
<keyword evidence="3" id="KW-0804">Transcription</keyword>
<dbReference type="GO" id="GO:0003700">
    <property type="term" value="F:DNA-binding transcription factor activity"/>
    <property type="evidence" value="ECO:0007669"/>
    <property type="project" value="TreeGrafter"/>
</dbReference>
<evidence type="ECO:0000256" key="2">
    <source>
        <dbReference type="ARBA" id="ARBA00023125"/>
    </source>
</evidence>